<accession>A0AA35PFY2</accession>
<dbReference type="AlphaFoldDB" id="A0AA35PFY2"/>
<dbReference type="PANTHER" id="PTHR35069:SF1">
    <property type="entry name" value="CILIA- AND FLAGELLA-ASSOCIATED PROTEIN 95"/>
    <property type="match status" value="1"/>
</dbReference>
<proteinExistence type="predicted"/>
<dbReference type="Pfam" id="PF15139">
    <property type="entry name" value="CFAP95"/>
    <property type="match status" value="1"/>
</dbReference>
<dbReference type="GO" id="GO:0005886">
    <property type="term" value="C:plasma membrane"/>
    <property type="evidence" value="ECO:0007669"/>
    <property type="project" value="TreeGrafter"/>
</dbReference>
<dbReference type="Proteomes" id="UP001178461">
    <property type="component" value="Chromosome 11"/>
</dbReference>
<organism evidence="1 2">
    <name type="scientific">Podarcis lilfordi</name>
    <name type="common">Lilford's wall lizard</name>
    <dbReference type="NCBI Taxonomy" id="74358"/>
    <lineage>
        <taxon>Eukaryota</taxon>
        <taxon>Metazoa</taxon>
        <taxon>Chordata</taxon>
        <taxon>Craniata</taxon>
        <taxon>Vertebrata</taxon>
        <taxon>Euteleostomi</taxon>
        <taxon>Lepidosauria</taxon>
        <taxon>Squamata</taxon>
        <taxon>Bifurcata</taxon>
        <taxon>Unidentata</taxon>
        <taxon>Episquamata</taxon>
        <taxon>Laterata</taxon>
        <taxon>Lacertibaenia</taxon>
        <taxon>Lacertidae</taxon>
        <taxon>Podarcis</taxon>
    </lineage>
</organism>
<dbReference type="PANTHER" id="PTHR35069">
    <property type="entry name" value="PROTEIN C9ORF135"/>
    <property type="match status" value="1"/>
</dbReference>
<dbReference type="InterPro" id="IPR027905">
    <property type="entry name" value="CFAP95"/>
</dbReference>
<name>A0AA35PFY2_9SAUR</name>
<evidence type="ECO:0000313" key="2">
    <source>
        <dbReference type="Proteomes" id="UP001178461"/>
    </source>
</evidence>
<evidence type="ECO:0000313" key="1">
    <source>
        <dbReference type="EMBL" id="CAI5786834.1"/>
    </source>
</evidence>
<gene>
    <name evidence="1" type="ORF">PODLI_1B012343</name>
</gene>
<dbReference type="EMBL" id="OX395136">
    <property type="protein sequence ID" value="CAI5786834.1"/>
    <property type="molecule type" value="Genomic_DNA"/>
</dbReference>
<reference evidence="1" key="1">
    <citation type="submission" date="2022-12" db="EMBL/GenBank/DDBJ databases">
        <authorList>
            <person name="Alioto T."/>
            <person name="Alioto T."/>
            <person name="Gomez Garrido J."/>
        </authorList>
    </citation>
    <scope>NUCLEOTIDE SEQUENCE</scope>
</reference>
<keyword evidence="2" id="KW-1185">Reference proteome</keyword>
<protein>
    <submittedName>
        <fullName evidence="1">Uncharacterized protein</fullName>
    </submittedName>
</protein>
<sequence length="217" mass="25280">MELGPPDVMERRGALTLRSPGADYGRPTLVHRWYYKREAEPKDYDIHEIPLGSKNLCRSTYWRLGTIDEKWVTTYEDHLSQPYRIKEYKELDIQKSLLDEDNFEIAVIGRETGLPETGPGAVLPCHSPDHFKMFLDTTYQTDYVPPYDYEPYIELQPDGYSVVHRKCHSQFTDTADYRRHGINTWQDESGLYGNADLRQKVFPVTSPIRTNVNEDNS</sequence>